<reference evidence="1" key="1">
    <citation type="submission" date="2014-11" db="EMBL/GenBank/DDBJ databases">
        <authorList>
            <person name="Amaro Gonzalez C."/>
        </authorList>
    </citation>
    <scope>NUCLEOTIDE SEQUENCE</scope>
</reference>
<reference evidence="1" key="2">
    <citation type="journal article" date="2015" name="Fish Shellfish Immunol.">
        <title>Early steps in the European eel (Anguilla anguilla)-Vibrio vulnificus interaction in the gills: Role of the RtxA13 toxin.</title>
        <authorList>
            <person name="Callol A."/>
            <person name="Pajuelo D."/>
            <person name="Ebbesson L."/>
            <person name="Teles M."/>
            <person name="MacKenzie S."/>
            <person name="Amaro C."/>
        </authorList>
    </citation>
    <scope>NUCLEOTIDE SEQUENCE</scope>
</reference>
<accession>A0A0E9S8K2</accession>
<dbReference type="EMBL" id="GBXM01071025">
    <property type="protein sequence ID" value="JAH37552.1"/>
    <property type="molecule type" value="Transcribed_RNA"/>
</dbReference>
<name>A0A0E9S8K2_ANGAN</name>
<evidence type="ECO:0000313" key="1">
    <source>
        <dbReference type="EMBL" id="JAH37552.1"/>
    </source>
</evidence>
<proteinExistence type="predicted"/>
<sequence length="23" mass="2675">MNLQYIPNRVVIETVYLSLNTGH</sequence>
<dbReference type="AlphaFoldDB" id="A0A0E9S8K2"/>
<organism evidence="1">
    <name type="scientific">Anguilla anguilla</name>
    <name type="common">European freshwater eel</name>
    <name type="synonym">Muraena anguilla</name>
    <dbReference type="NCBI Taxonomy" id="7936"/>
    <lineage>
        <taxon>Eukaryota</taxon>
        <taxon>Metazoa</taxon>
        <taxon>Chordata</taxon>
        <taxon>Craniata</taxon>
        <taxon>Vertebrata</taxon>
        <taxon>Euteleostomi</taxon>
        <taxon>Actinopterygii</taxon>
        <taxon>Neopterygii</taxon>
        <taxon>Teleostei</taxon>
        <taxon>Anguilliformes</taxon>
        <taxon>Anguillidae</taxon>
        <taxon>Anguilla</taxon>
    </lineage>
</organism>
<protein>
    <submittedName>
        <fullName evidence="1">Uncharacterized protein</fullName>
    </submittedName>
</protein>